<evidence type="ECO:0000313" key="4">
    <source>
        <dbReference type="Proteomes" id="UP000570514"/>
    </source>
</evidence>
<protein>
    <submittedName>
        <fullName evidence="3">Tetratricopeptide (TPR) repeat protein</fullName>
    </submittedName>
</protein>
<dbReference type="Proteomes" id="UP000570514">
    <property type="component" value="Unassembled WGS sequence"/>
</dbReference>
<proteinExistence type="predicted"/>
<comment type="caution">
    <text evidence="3">The sequence shown here is derived from an EMBL/GenBank/DDBJ whole genome shotgun (WGS) entry which is preliminary data.</text>
</comment>
<dbReference type="RefSeq" id="WP_167083791.1">
    <property type="nucleotide sequence ID" value="NZ_BAAADC010000001.1"/>
</dbReference>
<dbReference type="SMART" id="SM00028">
    <property type="entry name" value="TPR"/>
    <property type="match status" value="5"/>
</dbReference>
<dbReference type="Pfam" id="PF13424">
    <property type="entry name" value="TPR_12"/>
    <property type="match status" value="1"/>
</dbReference>
<dbReference type="Pfam" id="PF14559">
    <property type="entry name" value="TPR_19"/>
    <property type="match status" value="1"/>
</dbReference>
<evidence type="ECO:0000256" key="2">
    <source>
        <dbReference type="PROSITE-ProRule" id="PRU00339"/>
    </source>
</evidence>
<dbReference type="InterPro" id="IPR019734">
    <property type="entry name" value="TPR_rpt"/>
</dbReference>
<dbReference type="InterPro" id="IPR026634">
    <property type="entry name" value="TPST-like"/>
</dbReference>
<dbReference type="PANTHER" id="PTHR12788:SF10">
    <property type="entry name" value="PROTEIN-TYROSINE SULFOTRANSFERASE"/>
    <property type="match status" value="1"/>
</dbReference>
<keyword evidence="2" id="KW-0802">TPR repeat</keyword>
<dbReference type="Gene3D" id="1.25.40.10">
    <property type="entry name" value="Tetratricopeptide repeat domain"/>
    <property type="match status" value="1"/>
</dbReference>
<dbReference type="EMBL" id="JAASRM010000001">
    <property type="protein sequence ID" value="NIK89729.1"/>
    <property type="molecule type" value="Genomic_DNA"/>
</dbReference>
<sequence length="533" mass="58418">METPILDVPTAIKMAAREPDSAVAQYRLGQALANAGRLQEAFFRFNRAATLNENYAAPLIEMGRFFASSGQLREAEAALRGALMRDPSASEAHHGLGAVLIAGERLEEAITQLSSVPQGHESYPEAQVKLGQTLFLLQRAEEALAVFSPLMDAYPDLIAAYLGAGSALRALGRSAEAQAVFEKALAMAPHIPTLHRAVAEGKKFKAGDPQISTMESLLSNAGTLPVGEGVALHFALAKAYDDIGEPDRAFELWREGNFVKRRLTQYDEAAVLGHMEAIQHAYNGPYIAAREGLGDPSETPVFIVGMPRSGTTLVEQILASHKDVAAMGEQRILSDLIAEGRLGQVYLQGFDELPPETWSALGAEYLARLPQGKKRVTDKLPANYRHIGLIHLALPGAKIIHVRRDAMDTCFSCYRSLFPNGLEYTSDLGELGRYYAAYERLMAHWRAVLPQGAMLEIDYEDLVADLEGGTRNILDYCGLDFDPACLDFHKTDRAVFTVSVEQVRSPLYKTAMGRWKAYEAYLEPLKKALQPSP</sequence>
<organism evidence="3 4">
    <name type="scientific">Rhizomicrobium palustre</name>
    <dbReference type="NCBI Taxonomy" id="189966"/>
    <lineage>
        <taxon>Bacteria</taxon>
        <taxon>Pseudomonadati</taxon>
        <taxon>Pseudomonadota</taxon>
        <taxon>Alphaproteobacteria</taxon>
        <taxon>Micropepsales</taxon>
        <taxon>Micropepsaceae</taxon>
        <taxon>Rhizomicrobium</taxon>
    </lineage>
</organism>
<dbReference type="InterPro" id="IPR027417">
    <property type="entry name" value="P-loop_NTPase"/>
</dbReference>
<keyword evidence="1" id="KW-0808">Transferase</keyword>
<name>A0A846N2J5_9PROT</name>
<feature type="repeat" description="TPR" evidence="2">
    <location>
        <begin position="158"/>
        <end position="191"/>
    </location>
</feature>
<evidence type="ECO:0000256" key="1">
    <source>
        <dbReference type="ARBA" id="ARBA00022679"/>
    </source>
</evidence>
<dbReference type="Pfam" id="PF13469">
    <property type="entry name" value="Sulfotransfer_3"/>
    <property type="match status" value="1"/>
</dbReference>
<dbReference type="Pfam" id="PF13432">
    <property type="entry name" value="TPR_16"/>
    <property type="match status" value="1"/>
</dbReference>
<feature type="repeat" description="TPR" evidence="2">
    <location>
        <begin position="22"/>
        <end position="55"/>
    </location>
</feature>
<gene>
    <name evidence="3" type="ORF">FHS83_003047</name>
</gene>
<evidence type="ECO:0000313" key="3">
    <source>
        <dbReference type="EMBL" id="NIK89729.1"/>
    </source>
</evidence>
<dbReference type="SUPFAM" id="SSF52540">
    <property type="entry name" value="P-loop containing nucleoside triphosphate hydrolases"/>
    <property type="match status" value="1"/>
</dbReference>
<dbReference type="InterPro" id="IPR011990">
    <property type="entry name" value="TPR-like_helical_dom_sf"/>
</dbReference>
<keyword evidence="4" id="KW-1185">Reference proteome</keyword>
<reference evidence="3 4" key="1">
    <citation type="submission" date="2020-03" db="EMBL/GenBank/DDBJ databases">
        <title>Genomic Encyclopedia of Type Strains, Phase IV (KMG-IV): sequencing the most valuable type-strain genomes for metagenomic binning, comparative biology and taxonomic classification.</title>
        <authorList>
            <person name="Goeker M."/>
        </authorList>
    </citation>
    <scope>NUCLEOTIDE SEQUENCE [LARGE SCALE GENOMIC DNA]</scope>
    <source>
        <strain evidence="3 4">DSM 19867</strain>
    </source>
</reference>
<dbReference type="SUPFAM" id="SSF48452">
    <property type="entry name" value="TPR-like"/>
    <property type="match status" value="1"/>
</dbReference>
<dbReference type="GO" id="GO:0008476">
    <property type="term" value="F:protein-tyrosine sulfotransferase activity"/>
    <property type="evidence" value="ECO:0007669"/>
    <property type="project" value="InterPro"/>
</dbReference>
<dbReference type="PROSITE" id="PS50005">
    <property type="entry name" value="TPR"/>
    <property type="match status" value="2"/>
</dbReference>
<accession>A0A846N2J5</accession>
<dbReference type="AlphaFoldDB" id="A0A846N2J5"/>
<dbReference type="PANTHER" id="PTHR12788">
    <property type="entry name" value="PROTEIN-TYROSINE SULFOTRANSFERASE 2"/>
    <property type="match status" value="1"/>
</dbReference>
<dbReference type="Gene3D" id="3.40.50.300">
    <property type="entry name" value="P-loop containing nucleotide triphosphate hydrolases"/>
    <property type="match status" value="1"/>
</dbReference>